<feature type="chain" id="PRO_5042085185" evidence="2">
    <location>
        <begin position="19"/>
        <end position="417"/>
    </location>
</feature>
<accession>A0AAD3H1N3</accession>
<gene>
    <name evidence="3" type="ORF">CTEN210_03487</name>
</gene>
<keyword evidence="2" id="KW-0732">Signal</keyword>
<evidence type="ECO:0000256" key="2">
    <source>
        <dbReference type="SAM" id="SignalP"/>
    </source>
</evidence>
<dbReference type="Proteomes" id="UP001054902">
    <property type="component" value="Unassembled WGS sequence"/>
</dbReference>
<comment type="caution">
    <text evidence="3">The sequence shown here is derived from an EMBL/GenBank/DDBJ whole genome shotgun (WGS) entry which is preliminary data.</text>
</comment>
<protein>
    <submittedName>
        <fullName evidence="3">Uncharacterized protein</fullName>
    </submittedName>
</protein>
<evidence type="ECO:0000313" key="3">
    <source>
        <dbReference type="EMBL" id="GFH47011.1"/>
    </source>
</evidence>
<evidence type="ECO:0000313" key="4">
    <source>
        <dbReference type="Proteomes" id="UP001054902"/>
    </source>
</evidence>
<organism evidence="3 4">
    <name type="scientific">Chaetoceros tenuissimus</name>
    <dbReference type="NCBI Taxonomy" id="426638"/>
    <lineage>
        <taxon>Eukaryota</taxon>
        <taxon>Sar</taxon>
        <taxon>Stramenopiles</taxon>
        <taxon>Ochrophyta</taxon>
        <taxon>Bacillariophyta</taxon>
        <taxon>Coscinodiscophyceae</taxon>
        <taxon>Chaetocerotophycidae</taxon>
        <taxon>Chaetocerotales</taxon>
        <taxon>Chaetocerotaceae</taxon>
        <taxon>Chaetoceros</taxon>
    </lineage>
</organism>
<evidence type="ECO:0000256" key="1">
    <source>
        <dbReference type="SAM" id="MobiDB-lite"/>
    </source>
</evidence>
<reference evidence="3 4" key="1">
    <citation type="journal article" date="2021" name="Sci. Rep.">
        <title>The genome of the diatom Chaetoceros tenuissimus carries an ancient integrated fragment of an extant virus.</title>
        <authorList>
            <person name="Hongo Y."/>
            <person name="Kimura K."/>
            <person name="Takaki Y."/>
            <person name="Yoshida Y."/>
            <person name="Baba S."/>
            <person name="Kobayashi G."/>
            <person name="Nagasaki K."/>
            <person name="Hano T."/>
            <person name="Tomaru Y."/>
        </authorList>
    </citation>
    <scope>NUCLEOTIDE SEQUENCE [LARGE SCALE GENOMIC DNA]</scope>
    <source>
        <strain evidence="3 4">NIES-3715</strain>
    </source>
</reference>
<dbReference type="AlphaFoldDB" id="A0AAD3H1N3"/>
<sequence>MKLSIATITLFLVSSVQGTCLESLKASLDADSELLLNDGTACSFGQFKRLIKKRMQILDGCSETDNINTIVNGLFGVNKTRQAAAIISEACDNASEPDQTPGATFKDIFNFNEEPFARMLDTALGGDEDELKNRFLKEFYDGNTFINQHVGGGTYNIPNAAIQSFYRESAKRDVVAWPNDDENDVVNFDSCELNTVMCCWVTDRKINDDDNNGNCKGPYPNNQGPEGSNCIDADPADNTDICYSDHGRSPDANHVQAGSYSIYPGDEEGDTHCHGFIYADDDNHDSAVHAANNLFYVSMYDHLRNRGYVRSVPGAPMCGCLEQMPTVSRSDCTQTDIQYLYKFDVVGGEVTASVSGRKVNFNACDAGENRDANDLEAKYEQMVEDEFITDQTGEFSQYIVGDEGCAGAITDFMATKR</sequence>
<keyword evidence="4" id="KW-1185">Reference proteome</keyword>
<feature type="region of interest" description="Disordered" evidence="1">
    <location>
        <begin position="210"/>
        <end position="231"/>
    </location>
</feature>
<dbReference type="EMBL" id="BLLK01000022">
    <property type="protein sequence ID" value="GFH47011.1"/>
    <property type="molecule type" value="Genomic_DNA"/>
</dbReference>
<proteinExistence type="predicted"/>
<feature type="signal peptide" evidence="2">
    <location>
        <begin position="1"/>
        <end position="18"/>
    </location>
</feature>
<name>A0AAD3H1N3_9STRA</name>